<dbReference type="Gene3D" id="3.20.20.80">
    <property type="entry name" value="Glycosidases"/>
    <property type="match status" value="1"/>
</dbReference>
<feature type="compositionally biased region" description="Low complexity" evidence="3">
    <location>
        <begin position="15"/>
        <end position="24"/>
    </location>
</feature>
<keyword evidence="6" id="KW-1185">Reference proteome</keyword>
<dbReference type="SUPFAM" id="SSF51445">
    <property type="entry name" value="(Trans)glycosidases"/>
    <property type="match status" value="1"/>
</dbReference>
<evidence type="ECO:0000259" key="4">
    <source>
        <dbReference type="Pfam" id="PF01301"/>
    </source>
</evidence>
<dbReference type="Pfam" id="PF01301">
    <property type="entry name" value="Glyco_hydro_35"/>
    <property type="match status" value="1"/>
</dbReference>
<feature type="region of interest" description="Disordered" evidence="3">
    <location>
        <begin position="1"/>
        <end position="38"/>
    </location>
</feature>
<dbReference type="GO" id="GO:0005975">
    <property type="term" value="P:carbohydrate metabolic process"/>
    <property type="evidence" value="ECO:0007669"/>
    <property type="project" value="InterPro"/>
</dbReference>
<comment type="caution">
    <text evidence="5">The sequence shown here is derived from an EMBL/GenBank/DDBJ whole genome shotgun (WGS) entry which is preliminary data.</text>
</comment>
<organism evidence="5 6">
    <name type="scientific">Streptomyces calidiresistens</name>
    <dbReference type="NCBI Taxonomy" id="1485586"/>
    <lineage>
        <taxon>Bacteria</taxon>
        <taxon>Bacillati</taxon>
        <taxon>Actinomycetota</taxon>
        <taxon>Actinomycetes</taxon>
        <taxon>Kitasatosporales</taxon>
        <taxon>Streptomycetaceae</taxon>
        <taxon>Streptomyces</taxon>
    </lineage>
</organism>
<feature type="non-terminal residue" evidence="5">
    <location>
        <position position="1"/>
    </location>
</feature>
<gene>
    <name evidence="5" type="ORF">FOE67_22830</name>
</gene>
<evidence type="ECO:0000256" key="2">
    <source>
        <dbReference type="RuleBase" id="RU003679"/>
    </source>
</evidence>
<sequence>GATVPPAPSAHLRMGSRPGGSRPPIGVDARSVRRGGRPRIPVTGEYHFSRRPVSSWRESLLLMRAGGVDTVASYVFWNQHEERPGRFRFDGSLDVRRFVDLCAELELEVVLRIGPWAHGECRNGGLPEWVPGRVRAPRTDDPAYLALVRRWFTALGERVRGTSYDDGGPVVAVQVENELYDDPDHLAGLRRIAEECGISAPLWTATAWGGARLPEGEVLPLYGGYPEAFWEEGDAGPATGATRHYIPGPIRDDHAIGADLRPVPPPGREADPGPDPDLHPFATCELGGGMAIAYHRRPLIRPADVSALALNKLASGSVWQGYYVYHGAEQYRDTELPNQESHACDYPNDMPLVDYDFQAPIGTAGQIRPHHHALRLHHLFLREWGADLATMPARFPDRTPTGLHDRDTLRWSVRSRGDSGFLFVINHQPHEPLPDHAGVRFSVALEGRTAVLPDVPVDIPAGIHTLWPLGLALGSAAEAGEPGAGATPGGPSLEWATARPVTRLEADAGSGGPLTVLAADPGVPVRIATAAGTSLEGPARAVGAGAGAGPGPRARVHVVEEPGPGALFTVRGPDGTTARLLVLDAGNAERLYRIRWAGVERLALADGPVVVDRDPGAGGRGEAEVLRLYPGEVPGRSGEPGETPRRDTRLSLLPAPAGVSGPAAESGPVPEGTVGGFRSVRLSLPAPPPPVRPRCTRADAVPPPPRWGGSAGRASAPVDADFAGAARYRVEVPAEWWDAPDTGEWAPPG</sequence>
<dbReference type="AlphaFoldDB" id="A0A7W3XYQ6"/>
<name>A0A7W3XYQ6_9ACTN</name>
<feature type="domain" description="Glycoside hydrolase 35 catalytic" evidence="4">
    <location>
        <begin position="35"/>
        <end position="180"/>
    </location>
</feature>
<evidence type="ECO:0000256" key="1">
    <source>
        <dbReference type="ARBA" id="ARBA00009809"/>
    </source>
</evidence>
<accession>A0A7W3XYQ6</accession>
<feature type="non-terminal residue" evidence="5">
    <location>
        <position position="749"/>
    </location>
</feature>
<feature type="region of interest" description="Disordered" evidence="3">
    <location>
        <begin position="255"/>
        <end position="274"/>
    </location>
</feature>
<feature type="region of interest" description="Disordered" evidence="3">
    <location>
        <begin position="631"/>
        <end position="670"/>
    </location>
</feature>
<dbReference type="PRINTS" id="PR00742">
    <property type="entry name" value="GLHYDRLASE35"/>
</dbReference>
<proteinExistence type="inferred from homology"/>
<evidence type="ECO:0000256" key="3">
    <source>
        <dbReference type="SAM" id="MobiDB-lite"/>
    </source>
</evidence>
<feature type="region of interest" description="Disordered" evidence="3">
    <location>
        <begin position="683"/>
        <end position="716"/>
    </location>
</feature>
<reference evidence="6" key="1">
    <citation type="submission" date="2019-10" db="EMBL/GenBank/DDBJ databases">
        <title>Streptomyces sp. nov., a novel actinobacterium isolated from alkaline environment.</title>
        <authorList>
            <person name="Golinska P."/>
        </authorList>
    </citation>
    <scope>NUCLEOTIDE SEQUENCE [LARGE SCALE GENOMIC DNA]</scope>
    <source>
        <strain evidence="6">DSM 42108</strain>
    </source>
</reference>
<evidence type="ECO:0000313" key="6">
    <source>
        <dbReference type="Proteomes" id="UP000530234"/>
    </source>
</evidence>
<dbReference type="InterPro" id="IPR031330">
    <property type="entry name" value="Gly_Hdrlase_35_cat"/>
</dbReference>
<dbReference type="Proteomes" id="UP000530234">
    <property type="component" value="Unassembled WGS sequence"/>
</dbReference>
<dbReference type="InterPro" id="IPR017853">
    <property type="entry name" value="GH"/>
</dbReference>
<protein>
    <submittedName>
        <fullName evidence="5">Beta-galactosidase</fullName>
    </submittedName>
</protein>
<dbReference type="RefSeq" id="WP_182666797.1">
    <property type="nucleotide sequence ID" value="NZ_VKHS01000832.1"/>
</dbReference>
<comment type="similarity">
    <text evidence="1 2">Belongs to the glycosyl hydrolase 35 family.</text>
</comment>
<dbReference type="EMBL" id="VKHS01000832">
    <property type="protein sequence ID" value="MBB0232254.1"/>
    <property type="molecule type" value="Genomic_DNA"/>
</dbReference>
<dbReference type="PANTHER" id="PTHR23421">
    <property type="entry name" value="BETA-GALACTOSIDASE RELATED"/>
    <property type="match status" value="1"/>
</dbReference>
<evidence type="ECO:0000313" key="5">
    <source>
        <dbReference type="EMBL" id="MBB0232254.1"/>
    </source>
</evidence>
<dbReference type="GO" id="GO:0004553">
    <property type="term" value="F:hydrolase activity, hydrolyzing O-glycosyl compounds"/>
    <property type="evidence" value="ECO:0007669"/>
    <property type="project" value="InterPro"/>
</dbReference>
<dbReference type="InterPro" id="IPR001944">
    <property type="entry name" value="Glycoside_Hdrlase_35"/>
</dbReference>